<dbReference type="AlphaFoldDB" id="A0A9P9FQX3"/>
<protein>
    <submittedName>
        <fullName evidence="1">Uncharacterized protein</fullName>
    </submittedName>
</protein>
<gene>
    <name evidence="1" type="ORF">EDB81DRAFT_7705</name>
</gene>
<comment type="caution">
    <text evidence="1">The sequence shown here is derived from an EMBL/GenBank/DDBJ whole genome shotgun (WGS) entry which is preliminary data.</text>
</comment>
<name>A0A9P9FQX3_9HYPO</name>
<dbReference type="EMBL" id="JAGMUV010000001">
    <property type="protein sequence ID" value="KAH7175503.1"/>
    <property type="molecule type" value="Genomic_DNA"/>
</dbReference>
<evidence type="ECO:0000313" key="1">
    <source>
        <dbReference type="EMBL" id="KAH7175503.1"/>
    </source>
</evidence>
<sequence>MWHPEAGHRNSMDQVFRSICYRFFPVGQVQTSSDAKMEPEPTDERIYYPHDLVFAKLFPSHSRMNKSHPPFLSSTPQRTLLAINDWASNLARNNRRCRGLTLDLRLDLKKLAQGVIPIATRTRGDEQKHLEQVCLAIRDATELFHRVCRENSMHFMMKELVELDLDNLQARYVPGSALNQRLCRQIPSPFAVHASYICEQVRLEAAAFGRWKDEIEHGEASAMCLEQPPRLWNNMLADVTRHARDIHYFDFPERFSFESILRILENTHLLRLDAEQPGSFPYVTEFDQFHELDIAETLVEDLWTLEVRYRVLKDSYDLKDIRRSIHQAIEERYCRVQLTASGRLCGFWKDDGSENGKQTMVVDKGQSHERNGVPWVKVVNGRVVTRNPEPQDSTDARWDVDIGRVRGVVVLIWDNIDAPPPPYKDQLPSYEEVVDQPPILEGDLMA</sequence>
<evidence type="ECO:0000313" key="2">
    <source>
        <dbReference type="Proteomes" id="UP000738349"/>
    </source>
</evidence>
<proteinExistence type="predicted"/>
<reference evidence="1" key="1">
    <citation type="journal article" date="2021" name="Nat. Commun.">
        <title>Genetic determinants of endophytism in the Arabidopsis root mycobiome.</title>
        <authorList>
            <person name="Mesny F."/>
            <person name="Miyauchi S."/>
            <person name="Thiergart T."/>
            <person name="Pickel B."/>
            <person name="Atanasova L."/>
            <person name="Karlsson M."/>
            <person name="Huettel B."/>
            <person name="Barry K.W."/>
            <person name="Haridas S."/>
            <person name="Chen C."/>
            <person name="Bauer D."/>
            <person name="Andreopoulos W."/>
            <person name="Pangilinan J."/>
            <person name="LaButti K."/>
            <person name="Riley R."/>
            <person name="Lipzen A."/>
            <person name="Clum A."/>
            <person name="Drula E."/>
            <person name="Henrissat B."/>
            <person name="Kohler A."/>
            <person name="Grigoriev I.V."/>
            <person name="Martin F.M."/>
            <person name="Hacquard S."/>
        </authorList>
    </citation>
    <scope>NUCLEOTIDE SEQUENCE</scope>
    <source>
        <strain evidence="1">MPI-CAGE-AT-0147</strain>
    </source>
</reference>
<accession>A0A9P9FQX3</accession>
<organism evidence="1 2">
    <name type="scientific">Dactylonectria macrodidyma</name>
    <dbReference type="NCBI Taxonomy" id="307937"/>
    <lineage>
        <taxon>Eukaryota</taxon>
        <taxon>Fungi</taxon>
        <taxon>Dikarya</taxon>
        <taxon>Ascomycota</taxon>
        <taxon>Pezizomycotina</taxon>
        <taxon>Sordariomycetes</taxon>
        <taxon>Hypocreomycetidae</taxon>
        <taxon>Hypocreales</taxon>
        <taxon>Nectriaceae</taxon>
        <taxon>Dactylonectria</taxon>
    </lineage>
</organism>
<keyword evidence="2" id="KW-1185">Reference proteome</keyword>
<dbReference type="Proteomes" id="UP000738349">
    <property type="component" value="Unassembled WGS sequence"/>
</dbReference>
<dbReference type="OrthoDB" id="5106195at2759"/>